<keyword evidence="11" id="KW-0865">Zymogen</keyword>
<dbReference type="PANTHER" id="PTHR33478:SF1">
    <property type="entry name" value="EXTRACELLULAR METALLOPROTEINASE MEP"/>
    <property type="match status" value="1"/>
</dbReference>
<keyword evidence="9" id="KW-0862">Zinc</keyword>
<sequence>MTTSRRRRGLLAATAVSAATVLAVTAAGGATAAQTAGPNEGKGKAAQAENTKGKERKGNYDARTPNAKTTTTRSAKVAGQESAASEKFRNSLGTQGVVELDPNTGTPAQVSKLNGFLTGKSGKKATDVALGYVKAHPEVFKLSAADLGTLKLRKDYVDDLGTHHISWIQTVDGVEVFGNGLKANVTKHGELISLMGAPVAGLASQAQARSAAAAPKVSAAAARTAAAEDIGGTAKSATAKSAGTATSWSNGDTAKQVWFHTADGLRKGWLTYVNAGGMKIYSHVIDAQTGALLYRKDLVSEGNGDALVQDNYPGAAKGGTQRVENLIYNKWLPKNAKTLLEGTSVAAWADVNDDNAPNPGETVKVPGTKTGAEYKLVPFQTTASSFCSTSFVCTWDPAKPDSWKTNMNQDVTNAFYLASNFHDWLAKPPISFTPAAGSFDTAGGDPVHLNALDGAATAANGGPDANHIDNANMSTPPDGTSPTMQMYLWHFPGTTDAQDPFVPASGANDASVLYHEYTHGLSNRLVVDATGNSTLNSIQAGSMGEAWSDFYAMDYLVSHGLEKDTTAPGEVLEGKYVAAGQLFRTQAIDCRVKAVSPNCIQPDGSKGGYTYGDFPTIGGTPEVHASGEVWAQTLWDLRERFGRSYAVSLITRAMELSPADPTMLDMRNAIVQADLVASGGKNADTIWTVFANRGMGWYAGVIDGGDSFPAEDFHKPPTGATTTLSGTVLDKDTGAPVAGALVYIGGHSSGYAGDYAGSTNSKGQYKITGVAPGTYPKVVMSAPGYELLVQPATVSKSGSKSNFMPRRNWAASSGGGSVVDFNGPDFTPQCGPAMAIDNAQGTGWGSTTGDDAGTPTNQMIEKHIDIKLSGKVNVSAFNVDPSNTCGDPGSSSTGGYRIETSVDGTTWAVAQQGTFTADNRGKYNLLTPSGNATGVQYVRFVMTSPQVPDFATNCPDGAFGGCQFTDMTEIQVFGTK</sequence>
<dbReference type="GO" id="GO:0005615">
    <property type="term" value="C:extracellular space"/>
    <property type="evidence" value="ECO:0007669"/>
    <property type="project" value="InterPro"/>
</dbReference>
<keyword evidence="7 13" id="KW-0732">Signal</keyword>
<gene>
    <name evidence="16" type="ORF">E0H75_05925</name>
</gene>
<dbReference type="GO" id="GO:0008270">
    <property type="term" value="F:zinc ion binding"/>
    <property type="evidence" value="ECO:0007669"/>
    <property type="project" value="InterPro"/>
</dbReference>
<dbReference type="Gene3D" id="1.10.390.10">
    <property type="entry name" value="Neutral Protease Domain 2"/>
    <property type="match status" value="1"/>
</dbReference>
<comment type="similarity">
    <text evidence="3">Belongs to the peptidase M36 family.</text>
</comment>
<evidence type="ECO:0000256" key="9">
    <source>
        <dbReference type="ARBA" id="ARBA00022833"/>
    </source>
</evidence>
<feature type="signal peptide" evidence="13">
    <location>
        <begin position="1"/>
        <end position="32"/>
    </location>
</feature>
<evidence type="ECO:0000313" key="16">
    <source>
        <dbReference type="EMBL" id="TCC53250.1"/>
    </source>
</evidence>
<dbReference type="PROSITE" id="PS51318">
    <property type="entry name" value="TAT"/>
    <property type="match status" value="1"/>
</dbReference>
<dbReference type="Pfam" id="PF00754">
    <property type="entry name" value="F5_F8_type_C"/>
    <property type="match status" value="1"/>
</dbReference>
<dbReference type="Pfam" id="PF07504">
    <property type="entry name" value="FTP"/>
    <property type="match status" value="1"/>
</dbReference>
<dbReference type="PANTHER" id="PTHR33478">
    <property type="entry name" value="EXTRACELLULAR METALLOPROTEINASE MEP"/>
    <property type="match status" value="1"/>
</dbReference>
<keyword evidence="8" id="KW-0378">Hydrolase</keyword>
<evidence type="ECO:0000256" key="6">
    <source>
        <dbReference type="ARBA" id="ARBA00022723"/>
    </source>
</evidence>
<protein>
    <submittedName>
        <fullName evidence="16">Peptidase M36</fullName>
    </submittedName>
</protein>
<comment type="caution">
    <text evidence="16">The sequence shown here is derived from an EMBL/GenBank/DDBJ whole genome shotgun (WGS) entry which is preliminary data.</text>
</comment>
<feature type="chain" id="PRO_5020410990" evidence="13">
    <location>
        <begin position="33"/>
        <end position="976"/>
    </location>
</feature>
<evidence type="ECO:0000256" key="4">
    <source>
        <dbReference type="ARBA" id="ARBA00022525"/>
    </source>
</evidence>
<dbReference type="Pfam" id="PF02128">
    <property type="entry name" value="Peptidase_M36"/>
    <property type="match status" value="1"/>
</dbReference>
<name>A0A4R0K1X2_9ACTN</name>
<evidence type="ECO:0000256" key="8">
    <source>
        <dbReference type="ARBA" id="ARBA00022801"/>
    </source>
</evidence>
<evidence type="ECO:0000256" key="1">
    <source>
        <dbReference type="ARBA" id="ARBA00001947"/>
    </source>
</evidence>
<evidence type="ECO:0000259" key="14">
    <source>
        <dbReference type="Pfam" id="PF00754"/>
    </source>
</evidence>
<evidence type="ECO:0000256" key="2">
    <source>
        <dbReference type="ARBA" id="ARBA00004613"/>
    </source>
</evidence>
<dbReference type="AlphaFoldDB" id="A0A4R0K1X2"/>
<evidence type="ECO:0000256" key="3">
    <source>
        <dbReference type="ARBA" id="ARBA00006006"/>
    </source>
</evidence>
<evidence type="ECO:0000313" key="17">
    <source>
        <dbReference type="Proteomes" id="UP000293342"/>
    </source>
</evidence>
<dbReference type="Pfam" id="PF13620">
    <property type="entry name" value="CarboxypepD_reg"/>
    <property type="match status" value="1"/>
</dbReference>
<dbReference type="InterPro" id="IPR011096">
    <property type="entry name" value="FTP_domain"/>
</dbReference>
<dbReference type="InterPro" id="IPR001842">
    <property type="entry name" value="Peptidase_M36"/>
</dbReference>
<dbReference type="Gene3D" id="2.60.120.260">
    <property type="entry name" value="Galactose-binding domain-like"/>
    <property type="match status" value="1"/>
</dbReference>
<comment type="cofactor">
    <cofactor evidence="1">
        <name>Zn(2+)</name>
        <dbReference type="ChEBI" id="CHEBI:29105"/>
    </cofactor>
</comment>
<evidence type="ECO:0000256" key="11">
    <source>
        <dbReference type="ARBA" id="ARBA00023145"/>
    </source>
</evidence>
<keyword evidence="17" id="KW-1185">Reference proteome</keyword>
<evidence type="ECO:0000256" key="12">
    <source>
        <dbReference type="SAM" id="MobiDB-lite"/>
    </source>
</evidence>
<keyword evidence="4" id="KW-0964">Secreted</keyword>
<dbReference type="InterPro" id="IPR006311">
    <property type="entry name" value="TAT_signal"/>
</dbReference>
<proteinExistence type="inferred from homology"/>
<feature type="domain" description="FTP" evidence="15">
    <location>
        <begin position="149"/>
        <end position="197"/>
    </location>
</feature>
<dbReference type="GO" id="GO:0006508">
    <property type="term" value="P:proteolysis"/>
    <property type="evidence" value="ECO:0007669"/>
    <property type="project" value="UniProtKB-KW"/>
</dbReference>
<evidence type="ECO:0000256" key="13">
    <source>
        <dbReference type="SAM" id="SignalP"/>
    </source>
</evidence>
<dbReference type="Proteomes" id="UP000293342">
    <property type="component" value="Unassembled WGS sequence"/>
</dbReference>
<comment type="subcellular location">
    <subcellularLocation>
        <location evidence="2">Secreted</location>
    </subcellularLocation>
</comment>
<dbReference type="RefSeq" id="WP_131512059.1">
    <property type="nucleotide sequence ID" value="NZ_SJKD01000001.1"/>
</dbReference>
<feature type="compositionally biased region" description="Basic and acidic residues" evidence="12">
    <location>
        <begin position="51"/>
        <end position="60"/>
    </location>
</feature>
<dbReference type="Gene3D" id="3.10.170.10">
    <property type="match status" value="1"/>
</dbReference>
<dbReference type="InterPro" id="IPR027268">
    <property type="entry name" value="Peptidase_M4/M1_CTD_sf"/>
</dbReference>
<evidence type="ECO:0000256" key="7">
    <source>
        <dbReference type="ARBA" id="ARBA00022729"/>
    </source>
</evidence>
<dbReference type="InterPro" id="IPR008969">
    <property type="entry name" value="CarboxyPept-like_regulatory"/>
</dbReference>
<evidence type="ECO:0000256" key="10">
    <source>
        <dbReference type="ARBA" id="ARBA00023049"/>
    </source>
</evidence>
<organism evidence="16 17">
    <name type="scientific">Kribbella capetownensis</name>
    <dbReference type="NCBI Taxonomy" id="1572659"/>
    <lineage>
        <taxon>Bacteria</taxon>
        <taxon>Bacillati</taxon>
        <taxon>Actinomycetota</taxon>
        <taxon>Actinomycetes</taxon>
        <taxon>Propionibacteriales</taxon>
        <taxon>Kribbellaceae</taxon>
        <taxon>Kribbella</taxon>
    </lineage>
</organism>
<dbReference type="InterPro" id="IPR008979">
    <property type="entry name" value="Galactose-bd-like_sf"/>
</dbReference>
<reference evidence="16 17" key="1">
    <citation type="submission" date="2019-02" db="EMBL/GenBank/DDBJ databases">
        <title>Kribbella capetownensis sp. nov. and Kribbella speibonae sp. nov., isolated from soil.</title>
        <authorList>
            <person name="Curtis S.M."/>
            <person name="Norton I."/>
            <person name="Everest G.J."/>
            <person name="Meyers P.R."/>
        </authorList>
    </citation>
    <scope>NUCLEOTIDE SEQUENCE [LARGE SCALE GENOMIC DNA]</scope>
    <source>
        <strain evidence="16 17">YM53</strain>
    </source>
</reference>
<feature type="domain" description="F5/8 type C" evidence="14">
    <location>
        <begin position="831"/>
        <end position="944"/>
    </location>
</feature>
<accession>A0A4R0K1X2</accession>
<keyword evidence="5" id="KW-0645">Protease</keyword>
<feature type="region of interest" description="Disordered" evidence="12">
    <location>
        <begin position="29"/>
        <end position="90"/>
    </location>
</feature>
<keyword evidence="10" id="KW-0482">Metalloprotease</keyword>
<dbReference type="EMBL" id="SJKD01000001">
    <property type="protein sequence ID" value="TCC53250.1"/>
    <property type="molecule type" value="Genomic_DNA"/>
</dbReference>
<evidence type="ECO:0000259" key="15">
    <source>
        <dbReference type="Pfam" id="PF07504"/>
    </source>
</evidence>
<keyword evidence="6" id="KW-0479">Metal-binding</keyword>
<dbReference type="GO" id="GO:0004222">
    <property type="term" value="F:metalloendopeptidase activity"/>
    <property type="evidence" value="ECO:0007669"/>
    <property type="project" value="InterPro"/>
</dbReference>
<evidence type="ECO:0000256" key="5">
    <source>
        <dbReference type="ARBA" id="ARBA00022670"/>
    </source>
</evidence>
<dbReference type="InterPro" id="IPR000421">
    <property type="entry name" value="FA58C"/>
</dbReference>
<dbReference type="SUPFAM" id="SSF49464">
    <property type="entry name" value="Carboxypeptidase regulatory domain-like"/>
    <property type="match status" value="1"/>
</dbReference>
<dbReference type="OrthoDB" id="5377264at2"/>
<dbReference type="SUPFAM" id="SSF55486">
    <property type="entry name" value="Metalloproteases ('zincins'), catalytic domain"/>
    <property type="match status" value="1"/>
</dbReference>
<dbReference type="InterPro" id="IPR050371">
    <property type="entry name" value="Fungal_virulence_M36"/>
</dbReference>
<dbReference type="Gene3D" id="2.60.40.1120">
    <property type="entry name" value="Carboxypeptidase-like, regulatory domain"/>
    <property type="match status" value="1"/>
</dbReference>
<dbReference type="SUPFAM" id="SSF49785">
    <property type="entry name" value="Galactose-binding domain-like"/>
    <property type="match status" value="1"/>
</dbReference>